<dbReference type="InterPro" id="IPR003439">
    <property type="entry name" value="ABC_transporter-like_ATP-bd"/>
</dbReference>
<dbReference type="AlphaFoldDB" id="A0A9J6FNN7"/>
<protein>
    <recommendedName>
        <fullName evidence="5">ABC transporter domain-containing protein</fullName>
    </recommendedName>
</protein>
<evidence type="ECO:0000256" key="4">
    <source>
        <dbReference type="ARBA" id="ARBA00022840"/>
    </source>
</evidence>
<reference evidence="6 7" key="1">
    <citation type="journal article" date="2020" name="Cell">
        <title>Large-Scale Comparative Analyses of Tick Genomes Elucidate Their Genetic Diversity and Vector Capacities.</title>
        <authorList>
            <consortium name="Tick Genome and Microbiome Consortium (TIGMIC)"/>
            <person name="Jia N."/>
            <person name="Wang J."/>
            <person name="Shi W."/>
            <person name="Du L."/>
            <person name="Sun Y."/>
            <person name="Zhan W."/>
            <person name="Jiang J.F."/>
            <person name="Wang Q."/>
            <person name="Zhang B."/>
            <person name="Ji P."/>
            <person name="Bell-Sakyi L."/>
            <person name="Cui X.M."/>
            <person name="Yuan T.T."/>
            <person name="Jiang B.G."/>
            <person name="Yang W.F."/>
            <person name="Lam T.T."/>
            <person name="Chang Q.C."/>
            <person name="Ding S.J."/>
            <person name="Wang X.J."/>
            <person name="Zhu J.G."/>
            <person name="Ruan X.D."/>
            <person name="Zhao L."/>
            <person name="Wei J.T."/>
            <person name="Ye R.Z."/>
            <person name="Que T.C."/>
            <person name="Du C.H."/>
            <person name="Zhou Y.H."/>
            <person name="Cheng J.X."/>
            <person name="Dai P.F."/>
            <person name="Guo W.B."/>
            <person name="Han X.H."/>
            <person name="Huang E.J."/>
            <person name="Li L.F."/>
            <person name="Wei W."/>
            <person name="Gao Y.C."/>
            <person name="Liu J.Z."/>
            <person name="Shao H.Z."/>
            <person name="Wang X."/>
            <person name="Wang C.C."/>
            <person name="Yang T.C."/>
            <person name="Huo Q.B."/>
            <person name="Li W."/>
            <person name="Chen H.Y."/>
            <person name="Chen S.E."/>
            <person name="Zhou L.G."/>
            <person name="Ni X.B."/>
            <person name="Tian J.H."/>
            <person name="Sheng Y."/>
            <person name="Liu T."/>
            <person name="Pan Y.S."/>
            <person name="Xia L.Y."/>
            <person name="Li J."/>
            <person name="Zhao F."/>
            <person name="Cao W.C."/>
        </authorList>
    </citation>
    <scope>NUCLEOTIDE SEQUENCE [LARGE SCALE GENOMIC DNA]</scope>
    <source>
        <strain evidence="6">HaeL-2018</strain>
    </source>
</reference>
<accession>A0A9J6FNN7</accession>
<dbReference type="InterPro" id="IPR050173">
    <property type="entry name" value="ABC_transporter_C-like"/>
</dbReference>
<dbReference type="Gene3D" id="3.40.50.300">
    <property type="entry name" value="P-loop containing nucleotide triphosphate hydrolases"/>
    <property type="match status" value="1"/>
</dbReference>
<dbReference type="GO" id="GO:0012505">
    <property type="term" value="C:endomembrane system"/>
    <property type="evidence" value="ECO:0007669"/>
    <property type="project" value="UniProtKB-SubCell"/>
</dbReference>
<evidence type="ECO:0000256" key="3">
    <source>
        <dbReference type="ARBA" id="ARBA00022741"/>
    </source>
</evidence>
<keyword evidence="7" id="KW-1185">Reference proteome</keyword>
<dbReference type="GO" id="GO:0042626">
    <property type="term" value="F:ATPase-coupled transmembrane transporter activity"/>
    <property type="evidence" value="ECO:0007669"/>
    <property type="project" value="TreeGrafter"/>
</dbReference>
<dbReference type="OrthoDB" id="10065830at2759"/>
<dbReference type="VEuPathDB" id="VectorBase:HLOH_044128"/>
<evidence type="ECO:0000313" key="6">
    <source>
        <dbReference type="EMBL" id="KAH9364491.1"/>
    </source>
</evidence>
<dbReference type="GO" id="GO:0005524">
    <property type="term" value="F:ATP binding"/>
    <property type="evidence" value="ECO:0007669"/>
    <property type="project" value="UniProtKB-KW"/>
</dbReference>
<keyword evidence="4" id="KW-0067">ATP-binding</keyword>
<organism evidence="6 7">
    <name type="scientific">Haemaphysalis longicornis</name>
    <name type="common">Bush tick</name>
    <dbReference type="NCBI Taxonomy" id="44386"/>
    <lineage>
        <taxon>Eukaryota</taxon>
        <taxon>Metazoa</taxon>
        <taxon>Ecdysozoa</taxon>
        <taxon>Arthropoda</taxon>
        <taxon>Chelicerata</taxon>
        <taxon>Arachnida</taxon>
        <taxon>Acari</taxon>
        <taxon>Parasitiformes</taxon>
        <taxon>Ixodida</taxon>
        <taxon>Ixodoidea</taxon>
        <taxon>Ixodidae</taxon>
        <taxon>Haemaphysalinae</taxon>
        <taxon>Haemaphysalis</taxon>
    </lineage>
</organism>
<evidence type="ECO:0000256" key="2">
    <source>
        <dbReference type="ARBA" id="ARBA00022737"/>
    </source>
</evidence>
<proteinExistence type="predicted"/>
<dbReference type="Pfam" id="PF00005">
    <property type="entry name" value="ABC_tran"/>
    <property type="match status" value="1"/>
</dbReference>
<dbReference type="GO" id="GO:0016020">
    <property type="term" value="C:membrane"/>
    <property type="evidence" value="ECO:0007669"/>
    <property type="project" value="TreeGrafter"/>
</dbReference>
<keyword evidence="3" id="KW-0547">Nucleotide-binding</keyword>
<keyword evidence="2" id="KW-0677">Repeat</keyword>
<comment type="subcellular location">
    <subcellularLocation>
        <location evidence="1">Endomembrane system</location>
        <topology evidence="1">Multi-pass membrane protein</topology>
    </subcellularLocation>
</comment>
<dbReference type="GO" id="GO:0016887">
    <property type="term" value="F:ATP hydrolysis activity"/>
    <property type="evidence" value="ECO:0007669"/>
    <property type="project" value="InterPro"/>
</dbReference>
<dbReference type="SUPFAM" id="SSF52540">
    <property type="entry name" value="P-loop containing nucleoside triphosphate hydrolases"/>
    <property type="match status" value="1"/>
</dbReference>
<dbReference type="PANTHER" id="PTHR24223">
    <property type="entry name" value="ATP-BINDING CASSETTE SUB-FAMILY C"/>
    <property type="match status" value="1"/>
</dbReference>
<feature type="domain" description="ABC transporter" evidence="5">
    <location>
        <begin position="52"/>
        <end position="132"/>
    </location>
</feature>
<dbReference type="InterPro" id="IPR027417">
    <property type="entry name" value="P-loop_NTPase"/>
</dbReference>
<evidence type="ECO:0000313" key="7">
    <source>
        <dbReference type="Proteomes" id="UP000821853"/>
    </source>
</evidence>
<dbReference type="PANTHER" id="PTHR24223:SF443">
    <property type="entry name" value="MULTIDRUG-RESISTANCE LIKE PROTEIN 1, ISOFORM I"/>
    <property type="match status" value="1"/>
</dbReference>
<sequence length="180" mass="19507">MVVSANRIITLCTAEEAIETKSLMADPSTEKGEVFMQDCTFTRSNADGAPALKGINLRVPSGSLVAIVGFVGSGKSTLLAAILGDLHRTDGTFRIRGSIGYVPQVATVFNATLRDNILFGKRYDPGLYRRVLDACELLKDIATLPAGDMTEIGEKAKETRTCYFKRPLEITLESREGYPG</sequence>
<dbReference type="EMBL" id="JABSTR010000002">
    <property type="protein sequence ID" value="KAH9364491.1"/>
    <property type="molecule type" value="Genomic_DNA"/>
</dbReference>
<name>A0A9J6FNN7_HAELO</name>
<evidence type="ECO:0000259" key="5">
    <source>
        <dbReference type="Pfam" id="PF00005"/>
    </source>
</evidence>
<gene>
    <name evidence="6" type="ORF">HPB48_018053</name>
</gene>
<evidence type="ECO:0000256" key="1">
    <source>
        <dbReference type="ARBA" id="ARBA00004127"/>
    </source>
</evidence>
<dbReference type="Proteomes" id="UP000821853">
    <property type="component" value="Chromosome 10"/>
</dbReference>
<comment type="caution">
    <text evidence="6">The sequence shown here is derived from an EMBL/GenBank/DDBJ whole genome shotgun (WGS) entry which is preliminary data.</text>
</comment>